<dbReference type="RefSeq" id="WP_170159670.1">
    <property type="nucleotide sequence ID" value="NZ_QXDL01000122.1"/>
</dbReference>
<organism evidence="4 5">
    <name type="scientific">Calidithermus terrae</name>
    <dbReference type="NCBI Taxonomy" id="1408545"/>
    <lineage>
        <taxon>Bacteria</taxon>
        <taxon>Thermotogati</taxon>
        <taxon>Deinococcota</taxon>
        <taxon>Deinococci</taxon>
        <taxon>Thermales</taxon>
        <taxon>Thermaceae</taxon>
        <taxon>Calidithermus</taxon>
    </lineage>
</organism>
<evidence type="ECO:0000259" key="3">
    <source>
        <dbReference type="Pfam" id="PF01555"/>
    </source>
</evidence>
<proteinExistence type="predicted"/>
<feature type="domain" description="DNA methylase N-4/N-6" evidence="3">
    <location>
        <begin position="149"/>
        <end position="191"/>
    </location>
</feature>
<dbReference type="Pfam" id="PF01555">
    <property type="entry name" value="N6_N4_Mtase"/>
    <property type="match status" value="1"/>
</dbReference>
<dbReference type="Proteomes" id="UP000265715">
    <property type="component" value="Unassembled WGS sequence"/>
</dbReference>
<dbReference type="Gene3D" id="3.40.50.150">
    <property type="entry name" value="Vaccinia Virus protein VP39"/>
    <property type="match status" value="1"/>
</dbReference>
<sequence length="362" mass="40328">MPNATAVLNRVLREARRLLGAPDLPEAEVAQALLGAGDGHLGALAERTGLREKYLRYEVLPLALYPDTLRRALSLGMPMRQVQRLKRRLEQGELSQEQLETALASPGPRQALKELLARPERRFSPRHSPVWIYPSDPELQGAEALHPYVAEALVEVYTRPGQFVLDPMAGTGAVVRAALRLGRRAEGRDIRPMGEGILEAPVATLPQDYPEPVADLLVLHPPVFTRWSVRNWVRPPDAPYVDPYVDYLEHIVHDLMAPAVGALKPGGYLALVARPRQHLPTGTTAPLERIFVAPFERAIAEFPGHYLPSEEDGRARPVLLPHAYHLAVAEDGSEHWAIFVGQKMANGVLVEVQWPKERRYED</sequence>
<keyword evidence="5" id="KW-1185">Reference proteome</keyword>
<evidence type="ECO:0000313" key="5">
    <source>
        <dbReference type="Proteomes" id="UP000265715"/>
    </source>
</evidence>
<keyword evidence="1" id="KW-0489">Methyltransferase</keyword>
<dbReference type="SUPFAM" id="SSF53335">
    <property type="entry name" value="S-adenosyl-L-methionine-dependent methyltransferases"/>
    <property type="match status" value="1"/>
</dbReference>
<dbReference type="AlphaFoldDB" id="A0A399EDK6"/>
<accession>A0A399EDK6</accession>
<dbReference type="InterPro" id="IPR002941">
    <property type="entry name" value="DNA_methylase_N4/N6"/>
</dbReference>
<dbReference type="InterPro" id="IPR029063">
    <property type="entry name" value="SAM-dependent_MTases_sf"/>
</dbReference>
<evidence type="ECO:0000313" key="4">
    <source>
        <dbReference type="EMBL" id="RIH82415.1"/>
    </source>
</evidence>
<evidence type="ECO:0000256" key="2">
    <source>
        <dbReference type="ARBA" id="ARBA00022679"/>
    </source>
</evidence>
<dbReference type="EMBL" id="QXDL01000122">
    <property type="protein sequence ID" value="RIH82415.1"/>
    <property type="molecule type" value="Genomic_DNA"/>
</dbReference>
<dbReference type="GO" id="GO:0008170">
    <property type="term" value="F:N-methyltransferase activity"/>
    <property type="evidence" value="ECO:0007669"/>
    <property type="project" value="InterPro"/>
</dbReference>
<protein>
    <recommendedName>
        <fullName evidence="3">DNA methylase N-4/N-6 domain-containing protein</fullName>
    </recommendedName>
</protein>
<gene>
    <name evidence="4" type="ORF">Mterra_02679</name>
</gene>
<name>A0A399EDK6_9DEIN</name>
<dbReference type="GO" id="GO:0032259">
    <property type="term" value="P:methylation"/>
    <property type="evidence" value="ECO:0007669"/>
    <property type="project" value="UniProtKB-KW"/>
</dbReference>
<evidence type="ECO:0000256" key="1">
    <source>
        <dbReference type="ARBA" id="ARBA00022603"/>
    </source>
</evidence>
<keyword evidence="2" id="KW-0808">Transferase</keyword>
<comment type="caution">
    <text evidence="4">The sequence shown here is derived from an EMBL/GenBank/DDBJ whole genome shotgun (WGS) entry which is preliminary data.</text>
</comment>
<dbReference type="GO" id="GO:0003677">
    <property type="term" value="F:DNA binding"/>
    <property type="evidence" value="ECO:0007669"/>
    <property type="project" value="InterPro"/>
</dbReference>
<reference evidence="4 5" key="1">
    <citation type="submission" date="2018-08" db="EMBL/GenBank/DDBJ databases">
        <title>Meiothermus terrae DSM 26712 genome sequencing project.</title>
        <authorList>
            <person name="Da Costa M.S."/>
            <person name="Albuquerque L."/>
            <person name="Raposo P."/>
            <person name="Froufe H.J.C."/>
            <person name="Barroso C.S."/>
            <person name="Egas C."/>
        </authorList>
    </citation>
    <scope>NUCLEOTIDE SEQUENCE [LARGE SCALE GENOMIC DNA]</scope>
    <source>
        <strain evidence="4 5">DSM 26712</strain>
    </source>
</reference>